<accession>A0A914Q0I4</accession>
<dbReference type="WBParaSite" id="PDA_v2.g22312.t1">
    <property type="protein sequence ID" value="PDA_v2.g22312.t1"/>
    <property type="gene ID" value="PDA_v2.g22312"/>
</dbReference>
<organism evidence="2 3">
    <name type="scientific">Panagrolaimus davidi</name>
    <dbReference type="NCBI Taxonomy" id="227884"/>
    <lineage>
        <taxon>Eukaryota</taxon>
        <taxon>Metazoa</taxon>
        <taxon>Ecdysozoa</taxon>
        <taxon>Nematoda</taxon>
        <taxon>Chromadorea</taxon>
        <taxon>Rhabditida</taxon>
        <taxon>Tylenchina</taxon>
        <taxon>Panagrolaimomorpha</taxon>
        <taxon>Panagrolaimoidea</taxon>
        <taxon>Panagrolaimidae</taxon>
        <taxon>Panagrolaimus</taxon>
    </lineage>
</organism>
<protein>
    <submittedName>
        <fullName evidence="3">Uncharacterized protein</fullName>
    </submittedName>
</protein>
<name>A0A914Q0I4_9BILA</name>
<keyword evidence="1" id="KW-1133">Transmembrane helix</keyword>
<evidence type="ECO:0000313" key="3">
    <source>
        <dbReference type="WBParaSite" id="PDA_v2.g22312.t1"/>
    </source>
</evidence>
<evidence type="ECO:0000313" key="2">
    <source>
        <dbReference type="Proteomes" id="UP000887578"/>
    </source>
</evidence>
<dbReference type="AlphaFoldDB" id="A0A914Q0I4"/>
<feature type="transmembrane region" description="Helical" evidence="1">
    <location>
        <begin position="51"/>
        <end position="74"/>
    </location>
</feature>
<keyword evidence="1" id="KW-0472">Membrane</keyword>
<keyword evidence="2" id="KW-1185">Reference proteome</keyword>
<sequence length="594" mass="67233">MNRPSRNQDWELVYSANRVNAEVPDVAGKNNDGVTDINVPEADIPRESNNFWIICLLFMVLMLLIVTAVVLFYWKKKRTDAPTKEEKIYPSIKMNVFPAPGLTKHCHDIELASPISPSAPIEECLHVNQERPETSPASAPRPLAPIGYPHQNLSPHHPYSYPLGYPNPTSYATRYQNPTAYAPRHPNQIPYQLTHFPRPIINSPTIPQKRPRQQSPEPQFLMQHSDLFFVIQDEANQIHRVDVNNSSAFFAAENPFEERINYEYPQVLKFFDDDGNEHRGTILFKGGLAEAQAYISSNCSQAFLPVNEYEQGQSSQMDTVEHNEFNQGATVAVQIESLKFDLKSEISKLQVRVLTLEGKKAASLQPRAPKTELKTMVNGIPREIKLIENADAYILEKIQSFRARSSPIVCGNRGDIRDMLYSNQEYFLKYFDNANTCGGAVLKLLVGPDVAKEGFLPNAHYDKGPKRRNGLMKKTFSFAVTSAFYLSLDLLIANIFIADHRKIYHCKARTYVNQNVDTLKTHTDRNGTEHAVVGFGDGWAFTREEALKDSHKAEKDANKDNILETYRWIVQLGMDSAVGTDVTSAIQREMEAED</sequence>
<feature type="transmembrane region" description="Helical" evidence="1">
    <location>
        <begin position="476"/>
        <end position="497"/>
    </location>
</feature>
<proteinExistence type="predicted"/>
<evidence type="ECO:0000256" key="1">
    <source>
        <dbReference type="SAM" id="Phobius"/>
    </source>
</evidence>
<keyword evidence="1" id="KW-0812">Transmembrane</keyword>
<dbReference type="Proteomes" id="UP000887578">
    <property type="component" value="Unplaced"/>
</dbReference>
<reference evidence="3" key="1">
    <citation type="submission" date="2022-11" db="UniProtKB">
        <authorList>
            <consortium name="WormBaseParasite"/>
        </authorList>
    </citation>
    <scope>IDENTIFICATION</scope>
</reference>